<feature type="coiled-coil region" evidence="4">
    <location>
        <begin position="110"/>
        <end position="140"/>
    </location>
</feature>
<feature type="domain" description="HTH gntR-type" evidence="5">
    <location>
        <begin position="1"/>
        <end position="69"/>
    </location>
</feature>
<dbReference type="PROSITE" id="PS50949">
    <property type="entry name" value="HTH_GNTR"/>
    <property type="match status" value="1"/>
</dbReference>
<evidence type="ECO:0000256" key="4">
    <source>
        <dbReference type="SAM" id="Coils"/>
    </source>
</evidence>
<dbReference type="PANTHER" id="PTHR43537">
    <property type="entry name" value="TRANSCRIPTIONAL REGULATOR, GNTR FAMILY"/>
    <property type="match status" value="1"/>
</dbReference>
<keyword evidence="7" id="KW-1185">Reference proteome</keyword>
<reference evidence="6 7" key="1">
    <citation type="submission" date="2018-11" db="EMBL/GenBank/DDBJ databases">
        <title>Saccharopolyspora rhizosphaerae sp. nov., an actinomycete isolated from rhizosphere soil in Thailand.</title>
        <authorList>
            <person name="Intra B."/>
            <person name="Euanorasetr J."/>
            <person name="Take A."/>
            <person name="Inahashi Y."/>
            <person name="Mori M."/>
            <person name="Panbangred W."/>
            <person name="Matsumoto A."/>
        </authorList>
    </citation>
    <scope>NUCLEOTIDE SEQUENCE [LARGE SCALE GENOMIC DNA]</scope>
    <source>
        <strain evidence="6 7">H219</strain>
    </source>
</reference>
<dbReference type="OrthoDB" id="4535513at2"/>
<dbReference type="EMBL" id="RSAA01000019">
    <property type="protein sequence ID" value="RRO14469.1"/>
    <property type="molecule type" value="Genomic_DNA"/>
</dbReference>
<protein>
    <submittedName>
        <fullName evidence="6">FadR family transcriptional regulator</fullName>
    </submittedName>
</protein>
<dbReference type="InterPro" id="IPR008920">
    <property type="entry name" value="TF_FadR/GntR_C"/>
</dbReference>
<dbReference type="Gene3D" id="1.10.10.10">
    <property type="entry name" value="Winged helix-like DNA-binding domain superfamily/Winged helix DNA-binding domain"/>
    <property type="match status" value="1"/>
</dbReference>
<evidence type="ECO:0000259" key="5">
    <source>
        <dbReference type="PROSITE" id="PS50949"/>
    </source>
</evidence>
<dbReference type="SUPFAM" id="SSF46785">
    <property type="entry name" value="Winged helix' DNA-binding domain"/>
    <property type="match status" value="1"/>
</dbReference>
<dbReference type="Pfam" id="PF00392">
    <property type="entry name" value="GntR"/>
    <property type="match status" value="1"/>
</dbReference>
<name>A0A426JMM9_9PSEU</name>
<dbReference type="GO" id="GO:0003677">
    <property type="term" value="F:DNA binding"/>
    <property type="evidence" value="ECO:0007669"/>
    <property type="project" value="UniProtKB-KW"/>
</dbReference>
<evidence type="ECO:0000256" key="3">
    <source>
        <dbReference type="ARBA" id="ARBA00023163"/>
    </source>
</evidence>
<dbReference type="RefSeq" id="WP_125092116.1">
    <property type="nucleotide sequence ID" value="NZ_RSAA01000019.1"/>
</dbReference>
<dbReference type="InterPro" id="IPR011711">
    <property type="entry name" value="GntR_C"/>
</dbReference>
<keyword evidence="2" id="KW-0238">DNA-binding</keyword>
<evidence type="ECO:0000313" key="6">
    <source>
        <dbReference type="EMBL" id="RRO14469.1"/>
    </source>
</evidence>
<dbReference type="AlphaFoldDB" id="A0A426JMM9"/>
<dbReference type="CDD" id="cd07377">
    <property type="entry name" value="WHTH_GntR"/>
    <property type="match status" value="1"/>
</dbReference>
<sequence>MSLSDELAETLFGSIIDGTYPPGTALPPEAELAELHAVSRLTVREAVRELRVPNIVRIQRGRGTYVNPPAQWTALDPVIRAAAATPRSSAAISENLVDARRLIEVGAVELAAAKRTEQDLEQLRELLRDMREAVETADVERFVEADIAFHDTVMRASGNVFLPLMFEPFGRLLVEGRRETSAVPEIRENALAHHAEVLRALETGDPAVARKAMEDHMSQTAEDLRTHVLDS</sequence>
<dbReference type="SUPFAM" id="SSF48008">
    <property type="entry name" value="GntR ligand-binding domain-like"/>
    <property type="match status" value="1"/>
</dbReference>
<keyword evidence="1" id="KW-0805">Transcription regulation</keyword>
<dbReference type="InterPro" id="IPR000524">
    <property type="entry name" value="Tscrpt_reg_HTH_GntR"/>
</dbReference>
<organism evidence="6 7">
    <name type="scientific">Saccharopolyspora rhizosphaerae</name>
    <dbReference type="NCBI Taxonomy" id="2492662"/>
    <lineage>
        <taxon>Bacteria</taxon>
        <taxon>Bacillati</taxon>
        <taxon>Actinomycetota</taxon>
        <taxon>Actinomycetes</taxon>
        <taxon>Pseudonocardiales</taxon>
        <taxon>Pseudonocardiaceae</taxon>
        <taxon>Saccharopolyspora</taxon>
    </lineage>
</organism>
<dbReference type="Proteomes" id="UP000274515">
    <property type="component" value="Unassembled WGS sequence"/>
</dbReference>
<evidence type="ECO:0000256" key="2">
    <source>
        <dbReference type="ARBA" id="ARBA00023125"/>
    </source>
</evidence>
<dbReference type="Gene3D" id="1.20.120.530">
    <property type="entry name" value="GntR ligand-binding domain-like"/>
    <property type="match status" value="1"/>
</dbReference>
<evidence type="ECO:0000313" key="7">
    <source>
        <dbReference type="Proteomes" id="UP000274515"/>
    </source>
</evidence>
<evidence type="ECO:0000256" key="1">
    <source>
        <dbReference type="ARBA" id="ARBA00023015"/>
    </source>
</evidence>
<keyword evidence="3" id="KW-0804">Transcription</keyword>
<keyword evidence="4" id="KW-0175">Coiled coil</keyword>
<dbReference type="PRINTS" id="PR00035">
    <property type="entry name" value="HTHGNTR"/>
</dbReference>
<accession>A0A426JMM9</accession>
<comment type="caution">
    <text evidence="6">The sequence shown here is derived from an EMBL/GenBank/DDBJ whole genome shotgun (WGS) entry which is preliminary data.</text>
</comment>
<gene>
    <name evidence="6" type="ORF">EIL87_20020</name>
</gene>
<dbReference type="InterPro" id="IPR036388">
    <property type="entry name" value="WH-like_DNA-bd_sf"/>
</dbReference>
<proteinExistence type="predicted"/>
<dbReference type="SMART" id="SM00345">
    <property type="entry name" value="HTH_GNTR"/>
    <property type="match status" value="1"/>
</dbReference>
<dbReference type="Pfam" id="PF07729">
    <property type="entry name" value="FCD"/>
    <property type="match status" value="1"/>
</dbReference>
<dbReference type="SMART" id="SM00895">
    <property type="entry name" value="FCD"/>
    <property type="match status" value="1"/>
</dbReference>
<dbReference type="GO" id="GO:0003700">
    <property type="term" value="F:DNA-binding transcription factor activity"/>
    <property type="evidence" value="ECO:0007669"/>
    <property type="project" value="InterPro"/>
</dbReference>
<dbReference type="InterPro" id="IPR036390">
    <property type="entry name" value="WH_DNA-bd_sf"/>
</dbReference>
<dbReference type="PANTHER" id="PTHR43537:SF5">
    <property type="entry name" value="UXU OPERON TRANSCRIPTIONAL REGULATOR"/>
    <property type="match status" value="1"/>
</dbReference>